<reference evidence="2 3" key="1">
    <citation type="submission" date="2024-08" db="EMBL/GenBank/DDBJ databases">
        <title>Insights into the chromosomal genome structure of Flemingia macrophylla.</title>
        <authorList>
            <person name="Ding Y."/>
            <person name="Zhao Y."/>
            <person name="Bi W."/>
            <person name="Wu M."/>
            <person name="Zhao G."/>
            <person name="Gong Y."/>
            <person name="Li W."/>
            <person name="Zhang P."/>
        </authorList>
    </citation>
    <scope>NUCLEOTIDE SEQUENCE [LARGE SCALE GENOMIC DNA]</scope>
    <source>
        <strain evidence="2">DYQJB</strain>
        <tissue evidence="2">Leaf</tissue>
    </source>
</reference>
<gene>
    <name evidence="2" type="ORF">Fmac_018740</name>
</gene>
<name>A0ABD1M5V4_9FABA</name>
<dbReference type="EMBL" id="JBGMDY010000006">
    <property type="protein sequence ID" value="KAL2331159.1"/>
    <property type="molecule type" value="Genomic_DNA"/>
</dbReference>
<keyword evidence="3" id="KW-1185">Reference proteome</keyword>
<comment type="caution">
    <text evidence="2">The sequence shown here is derived from an EMBL/GenBank/DDBJ whole genome shotgun (WGS) entry which is preliminary data.</text>
</comment>
<dbReference type="Proteomes" id="UP001603857">
    <property type="component" value="Unassembled WGS sequence"/>
</dbReference>
<organism evidence="2 3">
    <name type="scientific">Flemingia macrophylla</name>
    <dbReference type="NCBI Taxonomy" id="520843"/>
    <lineage>
        <taxon>Eukaryota</taxon>
        <taxon>Viridiplantae</taxon>
        <taxon>Streptophyta</taxon>
        <taxon>Embryophyta</taxon>
        <taxon>Tracheophyta</taxon>
        <taxon>Spermatophyta</taxon>
        <taxon>Magnoliopsida</taxon>
        <taxon>eudicotyledons</taxon>
        <taxon>Gunneridae</taxon>
        <taxon>Pentapetalae</taxon>
        <taxon>rosids</taxon>
        <taxon>fabids</taxon>
        <taxon>Fabales</taxon>
        <taxon>Fabaceae</taxon>
        <taxon>Papilionoideae</taxon>
        <taxon>50 kb inversion clade</taxon>
        <taxon>NPAAA clade</taxon>
        <taxon>indigoferoid/millettioid clade</taxon>
        <taxon>Phaseoleae</taxon>
        <taxon>Flemingia</taxon>
    </lineage>
</organism>
<feature type="compositionally biased region" description="Basic and acidic residues" evidence="1">
    <location>
        <begin position="174"/>
        <end position="185"/>
    </location>
</feature>
<sequence length="185" mass="19445">MKQEIMMCTEILVLSTRITSARINVALALGAPTSVKPQSQSCHPTSHHLTPPPGPTAEFASLVFSVTEHHTYLMGRGQCSSLPAHRVHAPLDAVWSVIRQASGLQSLHQEQSVTRGARGLVDAAAAPGGARAGEGGGGEEERGSECGVHGTEMPALLRGEDAAVADGTDGTEDAVQRVRREVQLR</sequence>
<feature type="region of interest" description="Disordered" evidence="1">
    <location>
        <begin position="126"/>
        <end position="185"/>
    </location>
</feature>
<dbReference type="Gene3D" id="3.30.530.20">
    <property type="match status" value="1"/>
</dbReference>
<evidence type="ECO:0000313" key="3">
    <source>
        <dbReference type="Proteomes" id="UP001603857"/>
    </source>
</evidence>
<proteinExistence type="predicted"/>
<evidence type="ECO:0000313" key="2">
    <source>
        <dbReference type="EMBL" id="KAL2331159.1"/>
    </source>
</evidence>
<dbReference type="InterPro" id="IPR023393">
    <property type="entry name" value="START-like_dom_sf"/>
</dbReference>
<dbReference type="AlphaFoldDB" id="A0ABD1M5V4"/>
<evidence type="ECO:0000256" key="1">
    <source>
        <dbReference type="SAM" id="MobiDB-lite"/>
    </source>
</evidence>
<accession>A0ABD1M5V4</accession>
<protein>
    <submittedName>
        <fullName evidence="2">Uncharacterized protein</fullName>
    </submittedName>
</protein>